<dbReference type="AlphaFoldDB" id="A0A3P7MNR9"/>
<gene>
    <name evidence="6" type="ORF">DILT_LOCUS15715</name>
</gene>
<keyword evidence="3 5" id="KW-1133">Transmembrane helix</keyword>
<dbReference type="PANTHER" id="PTHR43220:SF21">
    <property type="entry name" value="TRANSMEMBRANE PROTEIN 41A"/>
    <property type="match status" value="1"/>
</dbReference>
<feature type="transmembrane region" description="Helical" evidence="5">
    <location>
        <begin position="16"/>
        <end position="34"/>
    </location>
</feature>
<dbReference type="Proteomes" id="UP000281553">
    <property type="component" value="Unassembled WGS sequence"/>
</dbReference>
<dbReference type="PANTHER" id="PTHR43220">
    <property type="match status" value="1"/>
</dbReference>
<comment type="subcellular location">
    <subcellularLocation>
        <location evidence="1">Membrane</location>
        <topology evidence="1">Multi-pass membrane protein</topology>
    </subcellularLocation>
</comment>
<proteinExistence type="predicted"/>
<dbReference type="GO" id="GO:0016020">
    <property type="term" value="C:membrane"/>
    <property type="evidence" value="ECO:0007669"/>
    <property type="project" value="UniProtKB-SubCell"/>
</dbReference>
<evidence type="ECO:0000313" key="7">
    <source>
        <dbReference type="Proteomes" id="UP000281553"/>
    </source>
</evidence>
<evidence type="ECO:0000256" key="3">
    <source>
        <dbReference type="ARBA" id="ARBA00022989"/>
    </source>
</evidence>
<keyword evidence="2 5" id="KW-0812">Transmembrane</keyword>
<evidence type="ECO:0000256" key="2">
    <source>
        <dbReference type="ARBA" id="ARBA00022692"/>
    </source>
</evidence>
<dbReference type="InterPro" id="IPR045014">
    <property type="entry name" value="TM41A/B"/>
</dbReference>
<organism evidence="6 7">
    <name type="scientific">Dibothriocephalus latus</name>
    <name type="common">Fish tapeworm</name>
    <name type="synonym">Diphyllobothrium latum</name>
    <dbReference type="NCBI Taxonomy" id="60516"/>
    <lineage>
        <taxon>Eukaryota</taxon>
        <taxon>Metazoa</taxon>
        <taxon>Spiralia</taxon>
        <taxon>Lophotrochozoa</taxon>
        <taxon>Platyhelminthes</taxon>
        <taxon>Cestoda</taxon>
        <taxon>Eucestoda</taxon>
        <taxon>Diphyllobothriidea</taxon>
        <taxon>Diphyllobothriidae</taxon>
        <taxon>Dibothriocephalus</taxon>
    </lineage>
</organism>
<evidence type="ECO:0000256" key="4">
    <source>
        <dbReference type="ARBA" id="ARBA00023136"/>
    </source>
</evidence>
<dbReference type="EMBL" id="UYRU01080658">
    <property type="protein sequence ID" value="VDN31265.1"/>
    <property type="molecule type" value="Genomic_DNA"/>
</dbReference>
<evidence type="ECO:0000256" key="5">
    <source>
        <dbReference type="SAM" id="Phobius"/>
    </source>
</evidence>
<protein>
    <submittedName>
        <fullName evidence="6">Uncharacterized protein</fullName>
    </submittedName>
</protein>
<dbReference type="OrthoDB" id="3364966at2759"/>
<accession>A0A3P7MNR9</accession>
<evidence type="ECO:0000256" key="1">
    <source>
        <dbReference type="ARBA" id="ARBA00004141"/>
    </source>
</evidence>
<evidence type="ECO:0000313" key="6">
    <source>
        <dbReference type="EMBL" id="VDN31265.1"/>
    </source>
</evidence>
<sequence>MASRRRKTFLHRYDPYLRFLALPIVFLLYSFVLLKFGEYLLTLKVAGADVSNSNATRELSLKLPKSREDVMELASLLKAYKTIYSEHVLTFFCLAYIYKQAFAIPGSFFMVII</sequence>
<name>A0A3P7MNR9_DIBLA</name>
<keyword evidence="4 5" id="KW-0472">Membrane</keyword>
<reference evidence="6 7" key="1">
    <citation type="submission" date="2018-11" db="EMBL/GenBank/DDBJ databases">
        <authorList>
            <consortium name="Pathogen Informatics"/>
        </authorList>
    </citation>
    <scope>NUCLEOTIDE SEQUENCE [LARGE SCALE GENOMIC DNA]</scope>
</reference>
<feature type="transmembrane region" description="Helical" evidence="5">
    <location>
        <begin position="88"/>
        <end position="112"/>
    </location>
</feature>
<keyword evidence="7" id="KW-1185">Reference proteome</keyword>